<comment type="caution">
    <text evidence="1">The sequence shown here is derived from an EMBL/GenBank/DDBJ whole genome shotgun (WGS) entry which is preliminary data.</text>
</comment>
<protein>
    <submittedName>
        <fullName evidence="1">Uncharacterized protein</fullName>
    </submittedName>
</protein>
<dbReference type="RefSeq" id="WP_171588226.1">
    <property type="nucleotide sequence ID" value="NZ_JABGBO010000003.1"/>
</dbReference>
<evidence type="ECO:0000313" key="2">
    <source>
        <dbReference type="Proteomes" id="UP000541421"/>
    </source>
</evidence>
<accession>A0A7Y4P505</accession>
<gene>
    <name evidence="1" type="ORF">HKX40_03755</name>
</gene>
<evidence type="ECO:0000313" key="1">
    <source>
        <dbReference type="EMBL" id="NOL49258.1"/>
    </source>
</evidence>
<dbReference type="EMBL" id="JABGBO010000003">
    <property type="protein sequence ID" value="NOL49258.1"/>
    <property type="molecule type" value="Genomic_DNA"/>
</dbReference>
<organism evidence="1 2">
    <name type="scientific">Pelistega europaea</name>
    <dbReference type="NCBI Taxonomy" id="106147"/>
    <lineage>
        <taxon>Bacteria</taxon>
        <taxon>Pseudomonadati</taxon>
        <taxon>Pseudomonadota</taxon>
        <taxon>Betaproteobacteria</taxon>
        <taxon>Burkholderiales</taxon>
        <taxon>Alcaligenaceae</taxon>
        <taxon>Pelistega</taxon>
    </lineage>
</organism>
<sequence length="514" mass="55214">MDKEKSSFSATNAAIAGGLFEINARFGDAGAEFLKGLRGVDNQTGQVFDRSLSKVAQYKINPENAQNNIKQQAGFAAEVASVSKRNAEAIIRKDPTRYVRSEDIAEYGKNHNTVDIVEQLNGTTQSTSQMKFVGDVQGLLQKIAKGDGQGGKNDLSRYMSVDKLELPTEQVNAAKEICIKQANKLRESADKILAKTDLTESDLKTVELLKKQADNYDKLHDKITDSGLSTEEAIRYRLDPIKETIKDMAGTAHRAGIEGAKFGAAIGGSISLITNLIAVQSGNKEFSEAMLDSATGTLKAAGVGYGTAFAGSTAKSLMQQSTSKVMQAASKTGLPGAIVGMCISTTKSIHSYARGDIDETRLMQEMGGIAVGAVATSLFTVVGQGLIPVPVLGGVIGSMVGGIIVNTFYEGFLQALSDAKLAKENRILVEMRCEAARELSRRYQVAFEELFSTKLAQLQEEKAILQDLFSHKDISGDAFCEGMNRFAAVFGKTLTINNMAELDDAMRSTQPIVI</sequence>
<dbReference type="Proteomes" id="UP000541421">
    <property type="component" value="Unassembled WGS sequence"/>
</dbReference>
<proteinExistence type="predicted"/>
<dbReference type="AlphaFoldDB" id="A0A7Y4P505"/>
<name>A0A7Y4P505_9BURK</name>
<reference evidence="1 2" key="1">
    <citation type="submission" date="2020-05" db="EMBL/GenBank/DDBJ databases">
        <authorList>
            <person name="Niu N."/>
        </authorList>
    </citation>
    <scope>NUCLEOTIDE SEQUENCE [LARGE SCALE GENOMIC DNA]</scope>
    <source>
        <strain evidence="1 2">LMG10982</strain>
    </source>
</reference>
<keyword evidence="2" id="KW-1185">Reference proteome</keyword>